<evidence type="ECO:0000313" key="3">
    <source>
        <dbReference type="Proteomes" id="UP001419910"/>
    </source>
</evidence>
<dbReference type="InterPro" id="IPR042245">
    <property type="entry name" value="Tgt2/MlaC_sf"/>
</dbReference>
<protein>
    <submittedName>
        <fullName evidence="2">ABC transporter substrate-binding protein</fullName>
    </submittedName>
</protein>
<dbReference type="InterPro" id="IPR008869">
    <property type="entry name" value="MlaC/ttg2D"/>
</dbReference>
<keyword evidence="1" id="KW-0732">Signal</keyword>
<organism evidence="2 3">
    <name type="scientific">Sphingomonas oligophenolica</name>
    <dbReference type="NCBI Taxonomy" id="301154"/>
    <lineage>
        <taxon>Bacteria</taxon>
        <taxon>Pseudomonadati</taxon>
        <taxon>Pseudomonadota</taxon>
        <taxon>Alphaproteobacteria</taxon>
        <taxon>Sphingomonadales</taxon>
        <taxon>Sphingomonadaceae</taxon>
        <taxon>Sphingomonas</taxon>
    </lineage>
</organism>
<dbReference type="Pfam" id="PF05494">
    <property type="entry name" value="MlaC"/>
    <property type="match status" value="1"/>
</dbReference>
<keyword evidence="3" id="KW-1185">Reference proteome</keyword>
<dbReference type="Proteomes" id="UP001419910">
    <property type="component" value="Unassembled WGS sequence"/>
</dbReference>
<dbReference type="PANTHER" id="PTHR36573">
    <property type="entry name" value="INTERMEMBRANE PHOSPHOLIPID TRANSPORT SYSTEM BINDING PROTEIN MLAC"/>
    <property type="match status" value="1"/>
</dbReference>
<dbReference type="NCBIfam" id="TIGR03481">
    <property type="entry name" value="HpnM"/>
    <property type="match status" value="1"/>
</dbReference>
<dbReference type="EMBL" id="JBDIME010000034">
    <property type="protein sequence ID" value="MEN2792822.1"/>
    <property type="molecule type" value="Genomic_DNA"/>
</dbReference>
<feature type="chain" id="PRO_5046631589" evidence="1">
    <location>
        <begin position="27"/>
        <end position="205"/>
    </location>
</feature>
<dbReference type="PANTHER" id="PTHR36573:SF1">
    <property type="entry name" value="INTERMEMBRANE PHOSPHOLIPID TRANSPORT SYSTEM BINDING PROTEIN MLAC"/>
    <property type="match status" value="1"/>
</dbReference>
<proteinExistence type="predicted"/>
<reference evidence="2 3" key="1">
    <citation type="submission" date="2024-05" db="EMBL/GenBank/DDBJ databases">
        <authorList>
            <person name="Liu Q."/>
            <person name="Xin Y.-H."/>
        </authorList>
    </citation>
    <scope>NUCLEOTIDE SEQUENCE [LARGE SCALE GENOMIC DNA]</scope>
    <source>
        <strain evidence="2 3">CGMCC 1.10181</strain>
    </source>
</reference>
<evidence type="ECO:0000256" key="1">
    <source>
        <dbReference type="SAM" id="SignalP"/>
    </source>
</evidence>
<gene>
    <name evidence="2" type="ORF">ABC974_24550</name>
</gene>
<accession>A0ABU9YAJ0</accession>
<comment type="caution">
    <text evidence="2">The sequence shown here is derived from an EMBL/GenBank/DDBJ whole genome shotgun (WGS) entry which is preliminary data.</text>
</comment>
<dbReference type="Gene3D" id="3.10.450.710">
    <property type="entry name" value="Tgt2/MlaC"/>
    <property type="match status" value="1"/>
</dbReference>
<feature type="signal peptide" evidence="1">
    <location>
        <begin position="1"/>
        <end position="26"/>
    </location>
</feature>
<evidence type="ECO:0000313" key="2">
    <source>
        <dbReference type="EMBL" id="MEN2792822.1"/>
    </source>
</evidence>
<dbReference type="RefSeq" id="WP_343891007.1">
    <property type="nucleotide sequence ID" value="NZ_BAAAEH010000037.1"/>
</dbReference>
<dbReference type="InterPro" id="IPR017842">
    <property type="entry name" value="Hopanoid_biosyn-assoc_HpnM"/>
</dbReference>
<name>A0ABU9YAJ0_9SPHN</name>
<sequence length="205" mass="21569">MRSIIPALFPAALVVTLAAPAAPAFAQANDAARAPVQALSDGLITIMKGGKAMGVRGRASAIGPVVDRVYDVPLMTRLTVGAAWTTIAPADQAALVAAFRRMVVGQYAVNFDSYAGQKFIVDPKVETRGTDSLVRTTLVQPGQESIPIAYRLRSGGGGWRIVDVFYRNSISQLATRRSDFSRVLATGGAKALISHLDALATKSGN</sequence>